<dbReference type="Gene3D" id="2.60.120.590">
    <property type="entry name" value="Alpha-ketoglutarate-dependent dioxygenase AlkB-like"/>
    <property type="match status" value="1"/>
</dbReference>
<dbReference type="PANTHER" id="PTHR46030:SF1">
    <property type="entry name" value="ALPHA-KETOGLUTARATE-DEPENDENT DIOXYGENASE ALKB HOMOLOG 6"/>
    <property type="match status" value="1"/>
</dbReference>
<feature type="domain" description="Fe2OG dioxygenase" evidence="9">
    <location>
        <begin position="159"/>
        <end position="292"/>
    </location>
</feature>
<gene>
    <name evidence="10" type="ORF">RFI_33193</name>
</gene>
<keyword evidence="5" id="KW-0560">Oxidoreductase</keyword>
<keyword evidence="3" id="KW-0479">Metal-binding</keyword>
<evidence type="ECO:0000256" key="1">
    <source>
        <dbReference type="ARBA" id="ARBA00004123"/>
    </source>
</evidence>
<keyword evidence="4" id="KW-0223">Dioxygenase</keyword>
<comment type="subcellular location">
    <subcellularLocation>
        <location evidence="1">Nucleus</location>
    </subcellularLocation>
</comment>
<dbReference type="InterPro" id="IPR027450">
    <property type="entry name" value="AlkB-like"/>
</dbReference>
<dbReference type="SUPFAM" id="SSF51197">
    <property type="entry name" value="Clavaminate synthase-like"/>
    <property type="match status" value="1"/>
</dbReference>
<evidence type="ECO:0000313" key="11">
    <source>
        <dbReference type="Proteomes" id="UP000023152"/>
    </source>
</evidence>
<dbReference type="PROSITE" id="PS51471">
    <property type="entry name" value="FE2OG_OXY"/>
    <property type="match status" value="1"/>
</dbReference>
<keyword evidence="11" id="KW-1185">Reference proteome</keyword>
<protein>
    <recommendedName>
        <fullName evidence="9">Fe2OG dioxygenase domain-containing protein</fullName>
    </recommendedName>
</protein>
<dbReference type="InterPro" id="IPR032862">
    <property type="entry name" value="ALKBH6"/>
</dbReference>
<feature type="region of interest" description="Disordered" evidence="8">
    <location>
        <begin position="17"/>
        <end position="61"/>
    </location>
</feature>
<dbReference type="GO" id="GO:0005634">
    <property type="term" value="C:nucleus"/>
    <property type="evidence" value="ECO:0007669"/>
    <property type="project" value="UniProtKB-SubCell"/>
</dbReference>
<sequence>MTAIDFEALLAEELAKSLGSSEQKSEKENGKEVVAKTANESLEHYLSENNEKTKQNKKAKKMKLSNDYKLKSPIGSTYYIRNYITPTEESDIMEKIMDSRVKNEWVQLKRRKLLCFGEKAKQSKGNEKKKESELAMAKWCELLIDKICNDSEIFDEHHRPNHILINNYEIGEGIMAHKDGPAYYPLVCILSLHSAITILFFQKPPVVRKSEDGHSLIQLKPNPVLQVILEPRSLFIFRDDLYHHYYHMILEADNDVIFDTCVNHNLTFPTFSVGDVLPRKQKRVSITIRHFYYQDTD</sequence>
<reference evidence="10 11" key="1">
    <citation type="journal article" date="2013" name="Curr. Biol.">
        <title>The Genome of the Foraminiferan Reticulomyxa filosa.</title>
        <authorList>
            <person name="Glockner G."/>
            <person name="Hulsmann N."/>
            <person name="Schleicher M."/>
            <person name="Noegel A.A."/>
            <person name="Eichinger L."/>
            <person name="Gallinger C."/>
            <person name="Pawlowski J."/>
            <person name="Sierra R."/>
            <person name="Euteneuer U."/>
            <person name="Pillet L."/>
            <person name="Moustafa A."/>
            <person name="Platzer M."/>
            <person name="Groth M."/>
            <person name="Szafranski K."/>
            <person name="Schliwa M."/>
        </authorList>
    </citation>
    <scope>NUCLEOTIDE SEQUENCE [LARGE SCALE GENOMIC DNA]</scope>
</reference>
<keyword evidence="7" id="KW-0539">Nucleus</keyword>
<dbReference type="AlphaFoldDB" id="X6LRE2"/>
<evidence type="ECO:0000256" key="6">
    <source>
        <dbReference type="ARBA" id="ARBA00023004"/>
    </source>
</evidence>
<name>X6LRE2_RETFI</name>
<accession>X6LRE2</accession>
<dbReference type="PANTHER" id="PTHR46030">
    <property type="entry name" value="ALPHA-KETOGLUTARATE-DEPENDENT DIOXYGENASE ALKB HOMOLOG 6"/>
    <property type="match status" value="1"/>
</dbReference>
<comment type="similarity">
    <text evidence="2">Belongs to the alkB family.</text>
</comment>
<dbReference type="Proteomes" id="UP000023152">
    <property type="component" value="Unassembled WGS sequence"/>
</dbReference>
<dbReference type="GO" id="GO:0051213">
    <property type="term" value="F:dioxygenase activity"/>
    <property type="evidence" value="ECO:0007669"/>
    <property type="project" value="UniProtKB-KW"/>
</dbReference>
<evidence type="ECO:0000256" key="8">
    <source>
        <dbReference type="SAM" id="MobiDB-lite"/>
    </source>
</evidence>
<evidence type="ECO:0000313" key="10">
    <source>
        <dbReference type="EMBL" id="ETO04204.1"/>
    </source>
</evidence>
<evidence type="ECO:0000259" key="9">
    <source>
        <dbReference type="PROSITE" id="PS51471"/>
    </source>
</evidence>
<comment type="caution">
    <text evidence="10">The sequence shown here is derived from an EMBL/GenBank/DDBJ whole genome shotgun (WGS) entry which is preliminary data.</text>
</comment>
<dbReference type="OrthoDB" id="412814at2759"/>
<feature type="compositionally biased region" description="Basic and acidic residues" evidence="8">
    <location>
        <begin position="23"/>
        <end position="34"/>
    </location>
</feature>
<evidence type="ECO:0000256" key="4">
    <source>
        <dbReference type="ARBA" id="ARBA00022964"/>
    </source>
</evidence>
<dbReference type="GO" id="GO:0046872">
    <property type="term" value="F:metal ion binding"/>
    <property type="evidence" value="ECO:0007669"/>
    <property type="project" value="UniProtKB-KW"/>
</dbReference>
<evidence type="ECO:0000256" key="2">
    <source>
        <dbReference type="ARBA" id="ARBA00007879"/>
    </source>
</evidence>
<dbReference type="InterPro" id="IPR037151">
    <property type="entry name" value="AlkB-like_sf"/>
</dbReference>
<dbReference type="Pfam" id="PF13532">
    <property type="entry name" value="2OG-FeII_Oxy_2"/>
    <property type="match status" value="1"/>
</dbReference>
<dbReference type="EMBL" id="ASPP01029692">
    <property type="protein sequence ID" value="ETO04204.1"/>
    <property type="molecule type" value="Genomic_DNA"/>
</dbReference>
<evidence type="ECO:0000256" key="7">
    <source>
        <dbReference type="ARBA" id="ARBA00023242"/>
    </source>
</evidence>
<proteinExistence type="inferred from homology"/>
<keyword evidence="6" id="KW-0408">Iron</keyword>
<organism evidence="10 11">
    <name type="scientific">Reticulomyxa filosa</name>
    <dbReference type="NCBI Taxonomy" id="46433"/>
    <lineage>
        <taxon>Eukaryota</taxon>
        <taxon>Sar</taxon>
        <taxon>Rhizaria</taxon>
        <taxon>Retaria</taxon>
        <taxon>Foraminifera</taxon>
        <taxon>Monothalamids</taxon>
        <taxon>Reticulomyxidae</taxon>
        <taxon>Reticulomyxa</taxon>
    </lineage>
</organism>
<dbReference type="OMA" id="GIRPHKD"/>
<feature type="compositionally biased region" description="Basic and acidic residues" evidence="8">
    <location>
        <begin position="41"/>
        <end position="54"/>
    </location>
</feature>
<dbReference type="InterPro" id="IPR005123">
    <property type="entry name" value="Oxoglu/Fe-dep_dioxygenase_dom"/>
</dbReference>
<evidence type="ECO:0000256" key="5">
    <source>
        <dbReference type="ARBA" id="ARBA00023002"/>
    </source>
</evidence>
<evidence type="ECO:0000256" key="3">
    <source>
        <dbReference type="ARBA" id="ARBA00022723"/>
    </source>
</evidence>